<dbReference type="Proteomes" id="UP000005801">
    <property type="component" value="Unassembled WGS sequence"/>
</dbReference>
<dbReference type="CDD" id="cd11715">
    <property type="entry name" value="THUMP_AdoMetMT"/>
    <property type="match status" value="1"/>
</dbReference>
<dbReference type="EMBL" id="ABCS01000155">
    <property type="protein sequence ID" value="EDM74012.1"/>
    <property type="molecule type" value="Genomic_DNA"/>
</dbReference>
<dbReference type="InterPro" id="IPR002052">
    <property type="entry name" value="DNA_methylase_N6_adenine_CS"/>
</dbReference>
<dbReference type="Gene3D" id="3.30.2130.30">
    <property type="match status" value="1"/>
</dbReference>
<name>A6GJE9_9BACT</name>
<organism evidence="5 6">
    <name type="scientific">Plesiocystis pacifica SIR-1</name>
    <dbReference type="NCBI Taxonomy" id="391625"/>
    <lineage>
        <taxon>Bacteria</taxon>
        <taxon>Pseudomonadati</taxon>
        <taxon>Myxococcota</taxon>
        <taxon>Polyangia</taxon>
        <taxon>Nannocystales</taxon>
        <taxon>Nannocystaceae</taxon>
        <taxon>Plesiocystis</taxon>
    </lineage>
</organism>
<dbReference type="GO" id="GO:0008990">
    <property type="term" value="F:rRNA (guanine-N2-)-methyltransferase activity"/>
    <property type="evidence" value="ECO:0007669"/>
    <property type="project" value="TreeGrafter"/>
</dbReference>
<feature type="domain" description="RlmL ferredoxin-like" evidence="4">
    <location>
        <begin position="1"/>
        <end position="55"/>
    </location>
</feature>
<dbReference type="Pfam" id="PF22020">
    <property type="entry name" value="RlmL_1st"/>
    <property type="match status" value="1"/>
</dbReference>
<sequence length="399" mass="42833">MFVAAAPGLEELLLEEVEALGIEEARAVPGGVSCFGDFADVYRLNLGCGLGLRVLIRVGEFFVRDFRKLERVARDIEWERWLDWGMGVRVRAHAKRSRLYHTGGIAERVERGIFARSRGEAVFCVDGEAEGPGGGDHGPSGFEPVLVQVRIIRDRCTISIDTTGSLLPKRGWRPEGAKAPLREDLACALLKVSSWRPGVALVDPMVGSGTLLIEAATRSRGWPANHARRFGFVGAPYYDSRRFEAERRALSAGEDPVAGAFVGFDRDAGAIEIARRNAARAQLGDALELAQGSIGSLDGSAVATAVGGAESVLIVANPPWGRRVGDPSRLRNLYASLGQFAARLNDALDGRELGLAMVTPEPKLAHATGLALERRATVKMGSVEVGLWVCDALGSGRRA</sequence>
<reference evidence="5 6" key="1">
    <citation type="submission" date="2007-06" db="EMBL/GenBank/DDBJ databases">
        <authorList>
            <person name="Shimkets L."/>
            <person name="Ferriera S."/>
            <person name="Johnson J."/>
            <person name="Kravitz S."/>
            <person name="Beeson K."/>
            <person name="Sutton G."/>
            <person name="Rogers Y.-H."/>
            <person name="Friedman R."/>
            <person name="Frazier M."/>
            <person name="Venter J.C."/>
        </authorList>
    </citation>
    <scope>NUCLEOTIDE SEQUENCE [LARGE SCALE GENOMIC DNA]</scope>
    <source>
        <strain evidence="5 6">SIR-1</strain>
    </source>
</reference>
<proteinExistence type="predicted"/>
<dbReference type="InterPro" id="IPR029063">
    <property type="entry name" value="SAM-dependent_MTases_sf"/>
</dbReference>
<dbReference type="InterPro" id="IPR000241">
    <property type="entry name" value="RlmKL-like_Mtase"/>
</dbReference>
<dbReference type="SUPFAM" id="SSF53335">
    <property type="entry name" value="S-adenosyl-L-methionine-dependent methyltransferases"/>
    <property type="match status" value="1"/>
</dbReference>
<evidence type="ECO:0000259" key="4">
    <source>
        <dbReference type="Pfam" id="PF22020"/>
    </source>
</evidence>
<protein>
    <submittedName>
        <fullName evidence="5">Uncharacterized protein</fullName>
    </submittedName>
</protein>
<dbReference type="eggNOG" id="COG0116">
    <property type="taxonomic scope" value="Bacteria"/>
</dbReference>
<dbReference type="STRING" id="391625.PPSIR1_03218"/>
<dbReference type="Gene3D" id="3.40.50.150">
    <property type="entry name" value="Vaccinia Virus protein VP39"/>
    <property type="match status" value="1"/>
</dbReference>
<gene>
    <name evidence="5" type="ORF">PPSIR1_03218</name>
</gene>
<dbReference type="GO" id="GO:0070043">
    <property type="term" value="F:rRNA (guanine-N7-)-methyltransferase activity"/>
    <property type="evidence" value="ECO:0007669"/>
    <property type="project" value="TreeGrafter"/>
</dbReference>
<accession>A6GJE9</accession>
<dbReference type="PANTHER" id="PTHR47313:SF1">
    <property type="entry name" value="RIBOSOMAL RNA LARGE SUBUNIT METHYLTRANSFERASE K_L"/>
    <property type="match status" value="1"/>
</dbReference>
<dbReference type="PANTHER" id="PTHR47313">
    <property type="entry name" value="RIBOSOMAL RNA LARGE SUBUNIT METHYLTRANSFERASE K/L"/>
    <property type="match status" value="1"/>
</dbReference>
<keyword evidence="1" id="KW-0489">Methyltransferase</keyword>
<feature type="domain" description="Ribosomal RNA large subunit methyltransferase K/L-like methyltransferase" evidence="3">
    <location>
        <begin position="170"/>
        <end position="368"/>
    </location>
</feature>
<keyword evidence="2" id="KW-0808">Transferase</keyword>
<dbReference type="PROSITE" id="PS00092">
    <property type="entry name" value="N6_MTASE"/>
    <property type="match status" value="1"/>
</dbReference>
<evidence type="ECO:0000313" key="5">
    <source>
        <dbReference type="EMBL" id="EDM74012.1"/>
    </source>
</evidence>
<dbReference type="InterPro" id="IPR054170">
    <property type="entry name" value="RlmL_1st"/>
</dbReference>
<comment type="caution">
    <text evidence="5">The sequence shown here is derived from an EMBL/GenBank/DDBJ whole genome shotgun (WGS) entry which is preliminary data.</text>
</comment>
<dbReference type="GO" id="GO:0003676">
    <property type="term" value="F:nucleic acid binding"/>
    <property type="evidence" value="ECO:0007669"/>
    <property type="project" value="InterPro"/>
</dbReference>
<evidence type="ECO:0000259" key="3">
    <source>
        <dbReference type="Pfam" id="PF01170"/>
    </source>
</evidence>
<evidence type="ECO:0000256" key="1">
    <source>
        <dbReference type="ARBA" id="ARBA00022603"/>
    </source>
</evidence>
<evidence type="ECO:0000313" key="6">
    <source>
        <dbReference type="Proteomes" id="UP000005801"/>
    </source>
</evidence>
<dbReference type="AlphaFoldDB" id="A6GJE9"/>
<keyword evidence="6" id="KW-1185">Reference proteome</keyword>
<evidence type="ECO:0000256" key="2">
    <source>
        <dbReference type="ARBA" id="ARBA00022679"/>
    </source>
</evidence>
<dbReference type="Pfam" id="PF01170">
    <property type="entry name" value="UPF0020"/>
    <property type="match status" value="1"/>
</dbReference>